<dbReference type="InterPro" id="IPR013325">
    <property type="entry name" value="RNA_pol_sigma_r2"/>
</dbReference>
<evidence type="ECO:0000313" key="2">
    <source>
        <dbReference type="Proteomes" id="UP000831785"/>
    </source>
</evidence>
<accession>A0ABY4F741</accession>
<keyword evidence="2" id="KW-1185">Reference proteome</keyword>
<name>A0ABY4F741_9BACT</name>
<dbReference type="EMBL" id="CP095049">
    <property type="protein sequence ID" value="UOQ51734.1"/>
    <property type="molecule type" value="Genomic_DNA"/>
</dbReference>
<reference evidence="1 2" key="1">
    <citation type="submission" date="2022-04" db="EMBL/GenBank/DDBJ databases">
        <title>Hymenobacter sp. isolated from the air.</title>
        <authorList>
            <person name="Won M."/>
            <person name="Lee C.-M."/>
            <person name="Woen H.-Y."/>
            <person name="Kwon S.-W."/>
        </authorList>
    </citation>
    <scope>NUCLEOTIDE SEQUENCE [LARGE SCALE GENOMIC DNA]</scope>
    <source>
        <strain evidence="2">5116 S-27</strain>
    </source>
</reference>
<dbReference type="RefSeq" id="WP_244715058.1">
    <property type="nucleotide sequence ID" value="NZ_CP095049.1"/>
</dbReference>
<dbReference type="Proteomes" id="UP000831785">
    <property type="component" value="Chromosome"/>
</dbReference>
<proteinExistence type="predicted"/>
<sequence length="112" mass="12153">MRRITLPLPEGTPDLTASLALLKALQTGYAPALSDELAAYLNTKAPFVVSVARQYRRLGVAWPELLRAGQQALVRAWATCQGDQNLLDLWAAWQVRAALVRLMQEHGGGGAS</sequence>
<protein>
    <submittedName>
        <fullName evidence="1">Uncharacterized protein</fullName>
    </submittedName>
</protein>
<evidence type="ECO:0000313" key="1">
    <source>
        <dbReference type="EMBL" id="UOQ51734.1"/>
    </source>
</evidence>
<gene>
    <name evidence="1" type="ORF">MUN80_18455</name>
</gene>
<organism evidence="1 2">
    <name type="scientific">Hymenobacter cellulosivorans</name>
    <dbReference type="NCBI Taxonomy" id="2932249"/>
    <lineage>
        <taxon>Bacteria</taxon>
        <taxon>Pseudomonadati</taxon>
        <taxon>Bacteroidota</taxon>
        <taxon>Cytophagia</taxon>
        <taxon>Cytophagales</taxon>
        <taxon>Hymenobacteraceae</taxon>
        <taxon>Hymenobacter</taxon>
    </lineage>
</organism>
<dbReference type="SUPFAM" id="SSF88946">
    <property type="entry name" value="Sigma2 domain of RNA polymerase sigma factors"/>
    <property type="match status" value="1"/>
</dbReference>